<dbReference type="AlphaFoldDB" id="A0A915DT34"/>
<proteinExistence type="predicted"/>
<dbReference type="Proteomes" id="UP000887574">
    <property type="component" value="Unplaced"/>
</dbReference>
<evidence type="ECO:0000313" key="1">
    <source>
        <dbReference type="Proteomes" id="UP000887574"/>
    </source>
</evidence>
<dbReference type="Gene3D" id="3.40.395.10">
    <property type="entry name" value="Adenoviral Proteinase, Chain A"/>
    <property type="match status" value="1"/>
</dbReference>
<keyword evidence="1" id="KW-1185">Reference proteome</keyword>
<name>A0A915DT34_9BILA</name>
<evidence type="ECO:0000313" key="2">
    <source>
        <dbReference type="WBParaSite" id="jg2257"/>
    </source>
</evidence>
<accession>A0A915DT34</accession>
<reference evidence="2" key="1">
    <citation type="submission" date="2022-11" db="UniProtKB">
        <authorList>
            <consortium name="WormBaseParasite"/>
        </authorList>
    </citation>
    <scope>IDENTIFICATION</scope>
</reference>
<organism evidence="1 2">
    <name type="scientific">Ditylenchus dipsaci</name>
    <dbReference type="NCBI Taxonomy" id="166011"/>
    <lineage>
        <taxon>Eukaryota</taxon>
        <taxon>Metazoa</taxon>
        <taxon>Ecdysozoa</taxon>
        <taxon>Nematoda</taxon>
        <taxon>Chromadorea</taxon>
        <taxon>Rhabditida</taxon>
        <taxon>Tylenchina</taxon>
        <taxon>Tylenchomorpha</taxon>
        <taxon>Sphaerularioidea</taxon>
        <taxon>Anguinidae</taxon>
        <taxon>Anguininae</taxon>
        <taxon>Ditylenchus</taxon>
    </lineage>
</organism>
<sequence length="123" mass="14452">MNFELLTSEKAGLCYTTERCASLDNQPHLSLVEINIMTRKLYFYDSLHGDAGNHLNLLKSFLHEFATEREYYEENPSKWVDFCPKPGQLFTLSTKVKYYLENAKLRNTVMFSFLQSMELHERA</sequence>
<dbReference type="WBParaSite" id="jg2257">
    <property type="protein sequence ID" value="jg2257"/>
    <property type="gene ID" value="jg2257"/>
</dbReference>
<protein>
    <submittedName>
        <fullName evidence="2">Uncharacterized protein</fullName>
    </submittedName>
</protein>